<dbReference type="RefSeq" id="WP_208472458.1">
    <property type="nucleotide sequence ID" value="NZ_JAGFNS010000036.1"/>
</dbReference>
<gene>
    <name evidence="2" type="ORF">J5X75_37630</name>
</gene>
<dbReference type="CDD" id="cd00198">
    <property type="entry name" value="vWFA"/>
    <property type="match status" value="1"/>
</dbReference>
<reference evidence="2 3" key="1">
    <citation type="submission" date="2021-03" db="EMBL/GenBank/DDBJ databases">
        <title>Actinoplanes flavus sp. nov., a novel actinomycete isolated from Coconut Palm rhizosphere soil.</title>
        <authorList>
            <person name="Luo X."/>
        </authorList>
    </citation>
    <scope>NUCLEOTIDE SEQUENCE [LARGE SCALE GENOMIC DNA]</scope>
    <source>
        <strain evidence="2 3">NEAU-H7</strain>
    </source>
</reference>
<protein>
    <submittedName>
        <fullName evidence="2">VWA domain-containing protein</fullName>
    </submittedName>
</protein>
<dbReference type="InterPro" id="IPR002035">
    <property type="entry name" value="VWF_A"/>
</dbReference>
<dbReference type="Gene3D" id="3.40.50.410">
    <property type="entry name" value="von Willebrand factor, type A domain"/>
    <property type="match status" value="1"/>
</dbReference>
<name>A0ABS3UXD2_9ACTN</name>
<dbReference type="SUPFAM" id="SSF53300">
    <property type="entry name" value="vWA-like"/>
    <property type="match status" value="1"/>
</dbReference>
<evidence type="ECO:0000313" key="2">
    <source>
        <dbReference type="EMBL" id="MBO3743235.1"/>
    </source>
</evidence>
<keyword evidence="3" id="KW-1185">Reference proteome</keyword>
<feature type="domain" description="VWFA" evidence="1">
    <location>
        <begin position="2"/>
        <end position="163"/>
    </location>
</feature>
<proteinExistence type="predicted"/>
<organism evidence="2 3">
    <name type="scientific">Actinoplanes flavus</name>
    <dbReference type="NCBI Taxonomy" id="2820290"/>
    <lineage>
        <taxon>Bacteria</taxon>
        <taxon>Bacillati</taxon>
        <taxon>Actinomycetota</taxon>
        <taxon>Actinomycetes</taxon>
        <taxon>Micromonosporales</taxon>
        <taxon>Micromonosporaceae</taxon>
        <taxon>Actinoplanes</taxon>
    </lineage>
</organism>
<comment type="caution">
    <text evidence="2">The sequence shown here is derived from an EMBL/GenBank/DDBJ whole genome shotgun (WGS) entry which is preliminary data.</text>
</comment>
<dbReference type="SMART" id="SM00327">
    <property type="entry name" value="VWA"/>
    <property type="match status" value="1"/>
</dbReference>
<dbReference type="Pfam" id="PF13519">
    <property type="entry name" value="VWA_2"/>
    <property type="match status" value="1"/>
</dbReference>
<dbReference type="PROSITE" id="PS50234">
    <property type="entry name" value="VWFA"/>
    <property type="match status" value="1"/>
</dbReference>
<evidence type="ECO:0000259" key="1">
    <source>
        <dbReference type="PROSITE" id="PS50234"/>
    </source>
</evidence>
<accession>A0ABS3UXD2</accession>
<dbReference type="InterPro" id="IPR036465">
    <property type="entry name" value="vWFA_dom_sf"/>
</dbReference>
<dbReference type="Proteomes" id="UP000679690">
    <property type="component" value="Unassembled WGS sequence"/>
</dbReference>
<sequence length="223" mass="24431">MDIVVLADCSGSMACDDIPDEEGQRYLTRMEALQRALRDVSRLPGRFALAAFTTEFEVVFPGTGTMADLGDGKDLREAVALLRCQEKGTDLGKALYRAADLLHRYGVPGNDSLMVLVSDGTDWRPHEARTTGEVIPAAADPVLLTADLHRSLGVRLHTLGIGDEAMFQRWWDRQRREAEPPEFLRPNHRLLAELARAGGGEPTRSGGLDVLERYFAGLSSPGS</sequence>
<dbReference type="EMBL" id="JAGFNS010000036">
    <property type="protein sequence ID" value="MBO3743235.1"/>
    <property type="molecule type" value="Genomic_DNA"/>
</dbReference>
<evidence type="ECO:0000313" key="3">
    <source>
        <dbReference type="Proteomes" id="UP000679690"/>
    </source>
</evidence>